<keyword evidence="3" id="KW-1185">Reference proteome</keyword>
<feature type="compositionally biased region" description="Polar residues" evidence="1">
    <location>
        <begin position="147"/>
        <end position="161"/>
    </location>
</feature>
<feature type="compositionally biased region" description="Basic and acidic residues" evidence="1">
    <location>
        <begin position="284"/>
        <end position="298"/>
    </location>
</feature>
<feature type="compositionally biased region" description="Basic and acidic residues" evidence="1">
    <location>
        <begin position="136"/>
        <end position="146"/>
    </location>
</feature>
<dbReference type="InterPro" id="IPR047800">
    <property type="entry name" value="SWFGD_dom"/>
</dbReference>
<gene>
    <name evidence="2" type="ORF">LZ496_05555</name>
</gene>
<feature type="region of interest" description="Disordered" evidence="1">
    <location>
        <begin position="57"/>
        <end position="167"/>
    </location>
</feature>
<reference evidence="2 3" key="1">
    <citation type="submission" date="2022-05" db="EMBL/GenBank/DDBJ databases">
        <authorList>
            <person name="Jo J.-H."/>
            <person name="Im W.-T."/>
        </authorList>
    </citation>
    <scope>NUCLEOTIDE SEQUENCE [LARGE SCALE GENOMIC DNA]</scope>
    <source>
        <strain evidence="2 3">NSE70-1</strain>
    </source>
</reference>
<evidence type="ECO:0000313" key="2">
    <source>
        <dbReference type="EMBL" id="MCL6698247.1"/>
    </source>
</evidence>
<evidence type="ECO:0000256" key="1">
    <source>
        <dbReference type="SAM" id="MobiDB-lite"/>
    </source>
</evidence>
<dbReference type="NCBIfam" id="NF033157">
    <property type="entry name" value="SWFGD_domain"/>
    <property type="match status" value="1"/>
</dbReference>
<dbReference type="Proteomes" id="UP001203410">
    <property type="component" value="Unassembled WGS sequence"/>
</dbReference>
<dbReference type="RefSeq" id="WP_249903593.1">
    <property type="nucleotide sequence ID" value="NZ_JAMGBA010000001.1"/>
</dbReference>
<feature type="compositionally biased region" description="Basic and acidic residues" evidence="1">
    <location>
        <begin position="62"/>
        <end position="105"/>
    </location>
</feature>
<comment type="caution">
    <text evidence="2">The sequence shown here is derived from an EMBL/GenBank/DDBJ whole genome shotgun (WGS) entry which is preliminary data.</text>
</comment>
<evidence type="ECO:0000313" key="3">
    <source>
        <dbReference type="Proteomes" id="UP001203410"/>
    </source>
</evidence>
<protein>
    <submittedName>
        <fullName evidence="2">DUF2171 domain-containing protein</fullName>
    </submittedName>
</protein>
<feature type="region of interest" description="Disordered" evidence="1">
    <location>
        <begin position="284"/>
        <end position="312"/>
    </location>
</feature>
<sequence>MAYDRFESRRGWREPQSRYRRDDNDRFESRSFGWDREDDRSDRGFFERAGDEVASWFGDEDAERRRREDIRNRGEDDSWGRQRAFGEDEPTRYDRQARYRDEGYKRPYTGRSFGSRPSGGEGDRYRPMTGDYGRSASRDRDEDRRSGSFTGMASTSGSSQLHDPHYSEWRRRQIDALDRDYDDYRRENQNRFETEFSNWRTTRQGKRQLLGQVRDHMSVVGSDDEEIGTIDHVRGDRIILTKGDSEDGRHHVISCSQVDRVEADRVILDQPAAEAKRRFLNEDRSGGFFRDDDDRDNGPHILNRAFSGTYER</sequence>
<organism evidence="2 3">
    <name type="scientific">Sphingomonas caseinilyticus</name>
    <dbReference type="NCBI Taxonomy" id="2908205"/>
    <lineage>
        <taxon>Bacteria</taxon>
        <taxon>Pseudomonadati</taxon>
        <taxon>Pseudomonadota</taxon>
        <taxon>Alphaproteobacteria</taxon>
        <taxon>Sphingomonadales</taxon>
        <taxon>Sphingomonadaceae</taxon>
        <taxon>Sphingomonas</taxon>
    </lineage>
</organism>
<proteinExistence type="predicted"/>
<accession>A0ABT0RTB1</accession>
<name>A0ABT0RTB1_9SPHN</name>
<dbReference type="Pfam" id="PF09939">
    <property type="entry name" value="DUF2171"/>
    <property type="match status" value="1"/>
</dbReference>
<dbReference type="EMBL" id="JAMGBA010000001">
    <property type="protein sequence ID" value="MCL6698247.1"/>
    <property type="molecule type" value="Genomic_DNA"/>
</dbReference>
<feature type="region of interest" description="Disordered" evidence="1">
    <location>
        <begin position="1"/>
        <end position="22"/>
    </location>
</feature>
<dbReference type="InterPro" id="IPR018684">
    <property type="entry name" value="DUF2171"/>
</dbReference>